<name>A0A0M2KJV7_9GAMM</name>
<keyword evidence="1" id="KW-0812">Transmembrane</keyword>
<keyword evidence="1" id="KW-1133">Transmembrane helix</keyword>
<dbReference type="EMBL" id="JXNU01000003">
    <property type="protein sequence ID" value="KKF37592.1"/>
    <property type="molecule type" value="Genomic_DNA"/>
</dbReference>
<proteinExistence type="predicted"/>
<organism evidence="2 3">
    <name type="scientific">Erwinia tracheiphila</name>
    <dbReference type="NCBI Taxonomy" id="65700"/>
    <lineage>
        <taxon>Bacteria</taxon>
        <taxon>Pseudomonadati</taxon>
        <taxon>Pseudomonadota</taxon>
        <taxon>Gammaproteobacteria</taxon>
        <taxon>Enterobacterales</taxon>
        <taxon>Erwiniaceae</taxon>
        <taxon>Erwinia</taxon>
    </lineage>
</organism>
<keyword evidence="1" id="KW-0472">Membrane</keyword>
<dbReference type="STRING" id="65700.SY86_22850"/>
<reference evidence="2 3" key="1">
    <citation type="submission" date="2015-01" db="EMBL/GenBank/DDBJ databases">
        <title>Erwinia tracheiphila.</title>
        <authorList>
            <person name="Shapiro L.R."/>
        </authorList>
    </citation>
    <scope>NUCLEOTIDE SEQUENCE [LARGE SCALE GENOMIC DNA]</scope>
    <source>
        <strain evidence="2 3">BuffGH</strain>
    </source>
</reference>
<dbReference type="RefSeq" id="WP_046372213.1">
    <property type="nucleotide sequence ID" value="NZ_CP089932.1"/>
</dbReference>
<accession>A0A0M2KJV7</accession>
<keyword evidence="3" id="KW-1185">Reference proteome</keyword>
<feature type="transmembrane region" description="Helical" evidence="1">
    <location>
        <begin position="9"/>
        <end position="27"/>
    </location>
</feature>
<gene>
    <name evidence="2" type="ORF">SY86_22850</name>
</gene>
<sequence length="116" mass="12729">MARLAGNMLPFYIAGTMLCAGLYTMMANVDSRVWLLRRFVEHAADRTVMVGAGGLIQILFLAVLFRRYHFNLREVPPPPQLTGIYAGNHPRIPAPNPSAMVDHLCCAHHGTGAKDG</sequence>
<dbReference type="Proteomes" id="UP000033924">
    <property type="component" value="Unassembled WGS sequence"/>
</dbReference>
<feature type="transmembrane region" description="Helical" evidence="1">
    <location>
        <begin position="47"/>
        <end position="65"/>
    </location>
</feature>
<dbReference type="PATRIC" id="fig|65700.7.peg.5689"/>
<protein>
    <submittedName>
        <fullName evidence="2">Uncharacterized protein</fullName>
    </submittedName>
</protein>
<evidence type="ECO:0000313" key="3">
    <source>
        <dbReference type="Proteomes" id="UP000033924"/>
    </source>
</evidence>
<evidence type="ECO:0000313" key="2">
    <source>
        <dbReference type="EMBL" id="KKF37592.1"/>
    </source>
</evidence>
<dbReference type="AlphaFoldDB" id="A0A0M2KJV7"/>
<comment type="caution">
    <text evidence="2">The sequence shown here is derived from an EMBL/GenBank/DDBJ whole genome shotgun (WGS) entry which is preliminary data.</text>
</comment>
<evidence type="ECO:0000256" key="1">
    <source>
        <dbReference type="SAM" id="Phobius"/>
    </source>
</evidence>